<reference evidence="2" key="1">
    <citation type="submission" date="2017-04" db="EMBL/GenBank/DDBJ databases">
        <title>Function of individual gut microbiota members based on whole genome sequencing of pure cultures obtained from chicken caecum.</title>
        <authorList>
            <person name="Medvecky M."/>
            <person name="Cejkova D."/>
            <person name="Polansky O."/>
            <person name="Karasova D."/>
            <person name="Kubasova T."/>
            <person name="Cizek A."/>
            <person name="Rychlik I."/>
        </authorList>
    </citation>
    <scope>NUCLEOTIDE SEQUENCE [LARGE SCALE GENOMIC DNA]</scope>
    <source>
        <strain evidence="2">An90</strain>
    </source>
</reference>
<organism evidence="1 2">
    <name type="scientific">Alistipes onderdonkii</name>
    <dbReference type="NCBI Taxonomy" id="328813"/>
    <lineage>
        <taxon>Bacteria</taxon>
        <taxon>Pseudomonadati</taxon>
        <taxon>Bacteroidota</taxon>
        <taxon>Bacteroidia</taxon>
        <taxon>Bacteroidales</taxon>
        <taxon>Rikenellaceae</taxon>
        <taxon>Alistipes</taxon>
    </lineage>
</organism>
<dbReference type="AlphaFoldDB" id="A0A1Y3QYA4"/>
<proteinExistence type="predicted"/>
<comment type="caution">
    <text evidence="1">The sequence shown here is derived from an EMBL/GenBank/DDBJ whole genome shotgun (WGS) entry which is preliminary data.</text>
</comment>
<dbReference type="OrthoDB" id="1050268at2"/>
<evidence type="ECO:0000313" key="1">
    <source>
        <dbReference type="EMBL" id="OUN03357.1"/>
    </source>
</evidence>
<sequence length="201" mass="22959">MPKQKPHILLLSVGLVLLFGFMACVMAKTYIAYSKQLNRMAVIQTAFENMAFCRPYELSSEGFCLSPTTVLTDAEGNKLPLSEVVSAHGRTLVYRFSRMNCLPCIAMHFKLLKSILDDRAQMGLIILCDYHNARDLRILRNTYEVSCGLYSVDRLGIPIEDVNNPYFFILTQDMRCEGFFTAFKETSQQTENFLRALLEKL</sequence>
<evidence type="ECO:0008006" key="3">
    <source>
        <dbReference type="Google" id="ProtNLM"/>
    </source>
</evidence>
<accession>A0A1Y3QYA4</accession>
<dbReference type="RefSeq" id="WP_087401971.1">
    <property type="nucleotide sequence ID" value="NZ_DAWEOI010000007.1"/>
</dbReference>
<dbReference type="Proteomes" id="UP000195772">
    <property type="component" value="Unassembled WGS sequence"/>
</dbReference>
<evidence type="ECO:0000313" key="2">
    <source>
        <dbReference type="Proteomes" id="UP000195772"/>
    </source>
</evidence>
<protein>
    <recommendedName>
        <fullName evidence="3">Thioredoxin domain-containing protein</fullName>
    </recommendedName>
</protein>
<dbReference type="PROSITE" id="PS51257">
    <property type="entry name" value="PROKAR_LIPOPROTEIN"/>
    <property type="match status" value="1"/>
</dbReference>
<name>A0A1Y3QYA4_9BACT</name>
<gene>
    <name evidence="1" type="ORF">B5G41_06615</name>
</gene>
<dbReference type="EMBL" id="NFHB01000004">
    <property type="protein sequence ID" value="OUN03357.1"/>
    <property type="molecule type" value="Genomic_DNA"/>
</dbReference>